<evidence type="ECO:0000256" key="2">
    <source>
        <dbReference type="RuleBase" id="RU003679"/>
    </source>
</evidence>
<dbReference type="InterPro" id="IPR001944">
    <property type="entry name" value="Glycoside_Hdrlase_35"/>
</dbReference>
<dbReference type="EMBL" id="CYYI01000005">
    <property type="protein sequence ID" value="CUN83435.1"/>
    <property type="molecule type" value="Genomic_DNA"/>
</dbReference>
<dbReference type="AlphaFoldDB" id="A0A174A7H1"/>
<sequence length="751" mass="83272">MRYEVDLSEASKFARTPAYGIPVIRAAAACGPDGGTLGATNRFLTRDGSPWIPIAGEMHYSRIAAERWDTELAKMAAAGIDVVSTYVFWNHHEEREGEWDFSGNRNVRRFVELCARHGLHVIVRLGPFCHGEVRNGGLPDWLYGKSYEVRSLDAGFLDAVRGLYAHIAQQLRGLYFKDGGPIIAAQVDNEYMASSAPWEMTTGISREWVPSGHDGAGYLERLRDIAIEEGIDPPMFTCTGWQSPVPDDMLPLWGGYAYRPWLFYDGVGAEGMTEHPATDEYRYRRLHGSSTSDGFDPPYDPDSRPYACCEMGGGMFNSYDYRFVLPKRSVDAMANIKLGSGCDFLGYYMFHGGTNPKGAAGFLNEGQTPKRSYDFQAPLGEFGQVRESYRRLRTLHEFVKAFGPELAGMPVSLQDGQDRIDPSDSETLRYAVRSDGERGFVSIDNFQDHARVPSRHGEQIDVTTGTGERIRFTGIGLAEGENCILPFNMDLDGVRLVRANLQPVTVLRVPGRPFRTFVFLKPDGMDELTFHFEGDIQDVTVGKADFERFMVRDAAEIVCVTRALAGRMTVLDGGLAFVDDDNALLYEDGDGWTLESPRAENGIAAYPEGLLGSPRPVEPVSVYARLRRLHADRYEIALPAGMGRLFRDQRQVADVMLNIAYQGDIGWLFCGDVLIADNFCNGETWQVGLRDYADAIDAAGGKLTLVVTPLRRGVRVKVTSSMAARLEQSDACVADVTDVYATPVYHMPVGK</sequence>
<dbReference type="PRINTS" id="PR00742">
    <property type="entry name" value="GLHYDRLASE35"/>
</dbReference>
<dbReference type="EC" id="3.2.1.23" evidence="3"/>
<dbReference type="Proteomes" id="UP000095647">
    <property type="component" value="Unassembled WGS sequence"/>
</dbReference>
<evidence type="ECO:0000313" key="4">
    <source>
        <dbReference type="Proteomes" id="UP000095647"/>
    </source>
</evidence>
<proteinExistence type="inferred from homology"/>
<organism evidence="3 4">
    <name type="scientific">Bifidobacterium adolescentis</name>
    <dbReference type="NCBI Taxonomy" id="1680"/>
    <lineage>
        <taxon>Bacteria</taxon>
        <taxon>Bacillati</taxon>
        <taxon>Actinomycetota</taxon>
        <taxon>Actinomycetes</taxon>
        <taxon>Bifidobacteriales</taxon>
        <taxon>Bifidobacteriaceae</taxon>
        <taxon>Bifidobacterium</taxon>
    </lineage>
</organism>
<evidence type="ECO:0000256" key="1">
    <source>
        <dbReference type="ARBA" id="ARBA00009809"/>
    </source>
</evidence>
<keyword evidence="3" id="KW-0378">Hydrolase</keyword>
<dbReference type="InterPro" id="IPR017853">
    <property type="entry name" value="GH"/>
</dbReference>
<reference evidence="3 4" key="1">
    <citation type="submission" date="2015-09" db="EMBL/GenBank/DDBJ databases">
        <authorList>
            <consortium name="Pathogen Informatics"/>
        </authorList>
    </citation>
    <scope>NUCLEOTIDE SEQUENCE [LARGE SCALE GENOMIC DNA]</scope>
    <source>
        <strain evidence="3 4">2789STDY5608824</strain>
    </source>
</reference>
<dbReference type="RefSeq" id="WP_055054975.1">
    <property type="nucleotide sequence ID" value="NZ_CYYI01000005.1"/>
</dbReference>
<dbReference type="GO" id="GO:0005975">
    <property type="term" value="P:carbohydrate metabolic process"/>
    <property type="evidence" value="ECO:0007669"/>
    <property type="project" value="InterPro"/>
</dbReference>
<dbReference type="GO" id="GO:0004565">
    <property type="term" value="F:beta-galactosidase activity"/>
    <property type="evidence" value="ECO:0007669"/>
    <property type="project" value="UniProtKB-EC"/>
</dbReference>
<name>A0A174A7H1_BIFAD</name>
<comment type="similarity">
    <text evidence="1 2">Belongs to the glycosyl hydrolase 35 family.</text>
</comment>
<dbReference type="Gene3D" id="3.20.20.80">
    <property type="entry name" value="Glycosidases"/>
    <property type="match status" value="1"/>
</dbReference>
<evidence type="ECO:0000313" key="3">
    <source>
        <dbReference type="EMBL" id="CUN83435.1"/>
    </source>
</evidence>
<accession>A0A174A7H1</accession>
<dbReference type="PANTHER" id="PTHR23421">
    <property type="entry name" value="BETA-GALACTOSIDASE RELATED"/>
    <property type="match status" value="1"/>
</dbReference>
<dbReference type="SUPFAM" id="SSF51445">
    <property type="entry name" value="(Trans)glycosidases"/>
    <property type="match status" value="1"/>
</dbReference>
<gene>
    <name evidence="3" type="primary">bga_2</name>
    <name evidence="3" type="ORF">ERS852382_01452</name>
</gene>
<protein>
    <submittedName>
        <fullName evidence="3">Beta-galactosidase</fullName>
        <ecNumber evidence="3">3.2.1.23</ecNumber>
    </submittedName>
</protein>
<dbReference type="InterPro" id="IPR031330">
    <property type="entry name" value="Gly_Hdrlase_35_cat"/>
</dbReference>
<keyword evidence="3" id="KW-0326">Glycosidase</keyword>
<dbReference type="Pfam" id="PF01301">
    <property type="entry name" value="Glyco_hydro_35"/>
    <property type="match status" value="2"/>
</dbReference>